<keyword evidence="3" id="KW-0067">ATP-binding</keyword>
<evidence type="ECO:0000313" key="4">
    <source>
        <dbReference type="Proteomes" id="UP000254919"/>
    </source>
</evidence>
<dbReference type="AlphaFoldDB" id="A0A379N2A6"/>
<keyword evidence="3" id="KW-0378">Hydrolase</keyword>
<reference evidence="3 4" key="1">
    <citation type="submission" date="2018-06" db="EMBL/GenBank/DDBJ databases">
        <authorList>
            <consortium name="Pathogen Informatics"/>
            <person name="Doyle S."/>
        </authorList>
    </citation>
    <scope>NUCLEOTIDE SEQUENCE [LARGE SCALE GENOMIC DNA]</scope>
    <source>
        <strain evidence="3 4">NCTC13291</strain>
    </source>
</reference>
<gene>
    <name evidence="3" type="ORF">NCTC13291_02191</name>
</gene>
<feature type="compositionally biased region" description="Basic and acidic residues" evidence="1">
    <location>
        <begin position="1012"/>
        <end position="1026"/>
    </location>
</feature>
<evidence type="ECO:0000256" key="1">
    <source>
        <dbReference type="SAM" id="MobiDB-lite"/>
    </source>
</evidence>
<dbReference type="EMBL" id="UGVN01000001">
    <property type="protein sequence ID" value="SUE40623.1"/>
    <property type="molecule type" value="Genomic_DNA"/>
</dbReference>
<keyword evidence="3" id="KW-0347">Helicase</keyword>
<dbReference type="InterPro" id="IPR014153">
    <property type="entry name" value="Ds_break_AddB"/>
</dbReference>
<name>A0A379N2A6_9PROT</name>
<feature type="region of interest" description="Disordered" evidence="1">
    <location>
        <begin position="1002"/>
        <end position="1034"/>
    </location>
</feature>
<proteinExistence type="predicted"/>
<evidence type="ECO:0000259" key="2">
    <source>
        <dbReference type="Pfam" id="PF12705"/>
    </source>
</evidence>
<dbReference type="Proteomes" id="UP000254919">
    <property type="component" value="Unassembled WGS sequence"/>
</dbReference>
<dbReference type="InterPro" id="IPR027417">
    <property type="entry name" value="P-loop_NTPase"/>
</dbReference>
<sequence>MGGKSANHRESMNLHEIPAHLPFLDALARGVVRLAGAEDPAAPDPTILARATILLPTRRAARSLRESFLRAAGQVNGAQALLLPRLRPLAGLSVEDAEELSLPALMDQPPAVDPARRLAVLTALVMRLPPNYGGPSHPDQAWRLAQELATLLDEMALEDCDPARLPSLVPDRLARHWQITHVFLNGVIQEWQAWLAKQGLSDIGTRRVATIRAQTALWKENPPEDLVIAAGIGLGGTIPAAAELLKVLAHCPNGHVVLHGAGEPLPPQPWDELCASHTHPLCGQVRLLQAMGATPGDLRPWPPPGPHGLPPDPAGEARGTLLARALRPPGDIACWQEKAPERWAPALDHLTLLTAPDEAGEAAAIALLLREALETPGSRAALVTPDRDLARRVCVELARHGVLADDSAGQPLAQTPTGAFLRLIARMVAEEFSPVALLACLKHPSCAGGMARADWLRALRDLERHALRGPRPAPGLAGLRAATARAFAEPGAEAPAESEARRQARLERQARTTALLDALERALGGFTDLPEIGRPPAAVLEGLLDAAEALAATDSEPGGLRLYAGEEGEPLAVHLASLGPAMECLPPVSAAAWPALFDALLEGPLAPGVRNMRGRQGGSHPRVQVLGLLEARLQSFDRVVLGALEETVWPIATDPGAWMSRPMRREFGLPAPEARIGRVAADFMMSALSAPDVVLSHARKRGGSPSVQARWLTRLQIFLHGQGLRIEASPATGWAERLDMPEVVLPCPRPAPAPPVLLRPRRLTVTDVWDLKADPYAWYAKRVLRLRPLDPLDAEADGAAFGSVVHDAVAAWTRRCAGAYGDRALEWFGEAVEEAIRRHSPRPGLAAFWRPRLRRIGEFLLATERERPEVRERHPEQSGQIELPCGVRLEGRADRLDILADGGLAILDFKTGAPPAQIAIQDGRAPQLPLEAAMALKGGFPDIAPATVSALEHWKLSGTIEEGERLVFKPRGDVTVTEVAEAAWRQVDVLAREFLLGDRPFLARPHPGRSPRNTDYEHLSRQREWGGAEEAGAE</sequence>
<accession>A0A379N2A6</accession>
<feature type="domain" description="PD-(D/E)XK endonuclease-like" evidence="2">
    <location>
        <begin position="763"/>
        <end position="969"/>
    </location>
</feature>
<dbReference type="NCBIfam" id="TIGR02786">
    <property type="entry name" value="addB_alphas"/>
    <property type="match status" value="1"/>
</dbReference>
<protein>
    <submittedName>
        <fullName evidence="3">Inactivated superfamily I helicase</fullName>
    </submittedName>
</protein>
<dbReference type="Pfam" id="PF12705">
    <property type="entry name" value="PDDEXK_1"/>
    <property type="match status" value="1"/>
</dbReference>
<dbReference type="GO" id="GO:0004386">
    <property type="term" value="F:helicase activity"/>
    <property type="evidence" value="ECO:0007669"/>
    <property type="project" value="UniProtKB-KW"/>
</dbReference>
<evidence type="ECO:0000313" key="3">
    <source>
        <dbReference type="EMBL" id="SUE40623.1"/>
    </source>
</evidence>
<dbReference type="InterPro" id="IPR038726">
    <property type="entry name" value="PDDEXK_AddAB-type"/>
</dbReference>
<keyword evidence="3" id="KW-0547">Nucleotide-binding</keyword>
<organism evidence="3 4">
    <name type="scientific">Roseomonas mucosa</name>
    <dbReference type="NCBI Taxonomy" id="207340"/>
    <lineage>
        <taxon>Bacteria</taxon>
        <taxon>Pseudomonadati</taxon>
        <taxon>Pseudomonadota</taxon>
        <taxon>Alphaproteobacteria</taxon>
        <taxon>Acetobacterales</taxon>
        <taxon>Roseomonadaceae</taxon>
        <taxon>Roseomonas</taxon>
    </lineage>
</organism>
<dbReference type="SUPFAM" id="SSF52540">
    <property type="entry name" value="P-loop containing nucleoside triphosphate hydrolases"/>
    <property type="match status" value="1"/>
</dbReference>